<sequence length="313" mass="34794">MLYVRVPCFGSSNSEKKTASMDTLIKLIPELGREYVHIKCPSKVVSILGKFAAGGVNALQVIADFDHTVTKQHIHGERHVSSFCVVNKCTVLPEDFRDKDRKLLEKYLPIERDPNLSKEEKIPYMVEWYTTTSELLNGFPLGSDEIASAVKKSDTQLRTGTAELVNALDEEDVPMLIFSAGLGDVVDAILKCHGVVNKNIHVISNFLKYKDGHVNGFTNDIVHPFNKNGKAAEHTKYFELMSSRHNVILMGDNLGDAEMADGVPNTDAVLKIGFLYGAVSTLLPSYMDHFDIVLVDDQTMVIPNSIFNHVKKN</sequence>
<dbReference type="FunCoup" id="A0A6P8Z7C7">
    <property type="interactions" value="646"/>
</dbReference>
<accession>A0A6P8Z7C7</accession>
<dbReference type="GO" id="GO:0005737">
    <property type="term" value="C:cytoplasm"/>
    <property type="evidence" value="ECO:0007669"/>
    <property type="project" value="UniProtKB-SubCell"/>
</dbReference>
<keyword evidence="6 9" id="KW-0378">Hydrolase</keyword>
<dbReference type="GO" id="GO:0008253">
    <property type="term" value="F:5'-nucleotidase activity"/>
    <property type="evidence" value="ECO:0007669"/>
    <property type="project" value="UniProtKB-EC"/>
</dbReference>
<evidence type="ECO:0000256" key="8">
    <source>
        <dbReference type="ARBA" id="ARBA00023080"/>
    </source>
</evidence>
<evidence type="ECO:0000256" key="4">
    <source>
        <dbReference type="ARBA" id="ARBA00022723"/>
    </source>
</evidence>
<organism evidence="11">
    <name type="scientific">Thrips palmi</name>
    <name type="common">Melon thrips</name>
    <dbReference type="NCBI Taxonomy" id="161013"/>
    <lineage>
        <taxon>Eukaryota</taxon>
        <taxon>Metazoa</taxon>
        <taxon>Ecdysozoa</taxon>
        <taxon>Arthropoda</taxon>
        <taxon>Hexapoda</taxon>
        <taxon>Insecta</taxon>
        <taxon>Pterygota</taxon>
        <taxon>Neoptera</taxon>
        <taxon>Paraneoptera</taxon>
        <taxon>Thysanoptera</taxon>
        <taxon>Terebrantia</taxon>
        <taxon>Thripoidea</taxon>
        <taxon>Thripidae</taxon>
        <taxon>Thrips</taxon>
    </lineage>
</organism>
<evidence type="ECO:0000256" key="5">
    <source>
        <dbReference type="ARBA" id="ARBA00022741"/>
    </source>
</evidence>
<evidence type="ECO:0000256" key="3">
    <source>
        <dbReference type="ARBA" id="ARBA00012643"/>
    </source>
</evidence>
<dbReference type="InterPro" id="IPR006434">
    <property type="entry name" value="Pyrimidine_nucleotidase_eu"/>
</dbReference>
<keyword evidence="9" id="KW-0963">Cytoplasm</keyword>
<gene>
    <name evidence="11" type="primary">LOC117648104</name>
</gene>
<evidence type="ECO:0000313" key="10">
    <source>
        <dbReference type="Proteomes" id="UP000515158"/>
    </source>
</evidence>
<evidence type="ECO:0000256" key="7">
    <source>
        <dbReference type="ARBA" id="ARBA00022842"/>
    </source>
</evidence>
<dbReference type="GO" id="GO:0000166">
    <property type="term" value="F:nucleotide binding"/>
    <property type="evidence" value="ECO:0007669"/>
    <property type="project" value="UniProtKB-KW"/>
</dbReference>
<dbReference type="CTD" id="37875"/>
<evidence type="ECO:0000256" key="1">
    <source>
        <dbReference type="ARBA" id="ARBA00000815"/>
    </source>
</evidence>
<dbReference type="GO" id="GO:0009117">
    <property type="term" value="P:nucleotide metabolic process"/>
    <property type="evidence" value="ECO:0007669"/>
    <property type="project" value="UniProtKB-KW"/>
</dbReference>
<keyword evidence="4" id="KW-0479">Metal-binding</keyword>
<dbReference type="InterPro" id="IPR023214">
    <property type="entry name" value="HAD_sf"/>
</dbReference>
<dbReference type="Proteomes" id="UP000515158">
    <property type="component" value="Unplaced"/>
</dbReference>
<dbReference type="GO" id="GO:0000287">
    <property type="term" value="F:magnesium ion binding"/>
    <property type="evidence" value="ECO:0007669"/>
    <property type="project" value="InterPro"/>
</dbReference>
<dbReference type="NCBIfam" id="TIGR01544">
    <property type="entry name" value="HAD-SF-IE"/>
    <property type="match status" value="1"/>
</dbReference>
<dbReference type="InParanoid" id="A0A6P8Z7C7"/>
<dbReference type="PANTHER" id="PTHR13045">
    <property type="entry name" value="5'-NUCLEOTIDASE"/>
    <property type="match status" value="1"/>
</dbReference>
<dbReference type="KEGG" id="tpal:117648104"/>
<evidence type="ECO:0000256" key="2">
    <source>
        <dbReference type="ARBA" id="ARBA00008389"/>
    </source>
</evidence>
<dbReference type="RefSeq" id="XP_034246215.1">
    <property type="nucleotide sequence ID" value="XM_034390324.1"/>
</dbReference>
<keyword evidence="8 9" id="KW-0546">Nucleotide metabolism</keyword>
<evidence type="ECO:0000256" key="6">
    <source>
        <dbReference type="ARBA" id="ARBA00022801"/>
    </source>
</evidence>
<keyword evidence="7" id="KW-0460">Magnesium</keyword>
<dbReference type="OrthoDB" id="10014216at2759"/>
<dbReference type="Gene3D" id="3.40.50.1000">
    <property type="entry name" value="HAD superfamily/HAD-like"/>
    <property type="match status" value="1"/>
</dbReference>
<protein>
    <recommendedName>
        <fullName evidence="3 9">5'-nucleotidase</fullName>
        <ecNumber evidence="3 9">3.1.3.5</ecNumber>
    </recommendedName>
</protein>
<evidence type="ECO:0000313" key="11">
    <source>
        <dbReference type="RefSeq" id="XP_034246215.1"/>
    </source>
</evidence>
<dbReference type="AlphaFoldDB" id="A0A6P8Z7C7"/>
<dbReference type="InterPro" id="IPR036412">
    <property type="entry name" value="HAD-like_sf"/>
</dbReference>
<name>A0A6P8Z7C7_THRPL</name>
<evidence type="ECO:0000256" key="9">
    <source>
        <dbReference type="RuleBase" id="RU361276"/>
    </source>
</evidence>
<reference evidence="11" key="1">
    <citation type="submission" date="2025-08" db="UniProtKB">
        <authorList>
            <consortium name="RefSeq"/>
        </authorList>
    </citation>
    <scope>IDENTIFICATION</scope>
    <source>
        <tissue evidence="11">Total insect</tissue>
    </source>
</reference>
<keyword evidence="5 9" id="KW-0547">Nucleotide-binding</keyword>
<dbReference type="GeneID" id="117648104"/>
<dbReference type="SUPFAM" id="SSF56784">
    <property type="entry name" value="HAD-like"/>
    <property type="match status" value="1"/>
</dbReference>
<dbReference type="FunFam" id="1.10.150.340:FF:000001">
    <property type="entry name" value="Cytosolic 5-nucleotidase 3-like"/>
    <property type="match status" value="1"/>
</dbReference>
<dbReference type="Pfam" id="PF05822">
    <property type="entry name" value="UMPH-1"/>
    <property type="match status" value="1"/>
</dbReference>
<dbReference type="SFLD" id="SFLDG01128">
    <property type="entry name" value="C1.4:_5'-Nucleotidase_Like"/>
    <property type="match status" value="1"/>
</dbReference>
<comment type="catalytic activity">
    <reaction evidence="1 9">
        <text>a ribonucleoside 5'-phosphate + H2O = a ribonucleoside + phosphate</text>
        <dbReference type="Rhea" id="RHEA:12484"/>
        <dbReference type="ChEBI" id="CHEBI:15377"/>
        <dbReference type="ChEBI" id="CHEBI:18254"/>
        <dbReference type="ChEBI" id="CHEBI:43474"/>
        <dbReference type="ChEBI" id="CHEBI:58043"/>
        <dbReference type="EC" id="3.1.3.5"/>
    </reaction>
</comment>
<comment type="similarity">
    <text evidence="2 9">Belongs to the pyrimidine 5'-nucleotidase family.</text>
</comment>
<keyword evidence="10" id="KW-1185">Reference proteome</keyword>
<dbReference type="PANTHER" id="PTHR13045:SF0">
    <property type="entry name" value="7-METHYLGUANOSINE PHOSPHATE-SPECIFIC 5'-NUCLEOTIDASE"/>
    <property type="match status" value="1"/>
</dbReference>
<dbReference type="Gene3D" id="1.10.150.340">
    <property type="entry name" value="Pyrimidine 5'-nucleotidase (UMPH-1), N-terminal domain"/>
    <property type="match status" value="1"/>
</dbReference>
<comment type="subcellular location">
    <subcellularLocation>
        <location evidence="9">Cytoplasm</location>
    </subcellularLocation>
</comment>
<dbReference type="EC" id="3.1.3.5" evidence="3 9"/>
<dbReference type="SFLD" id="SFLDS00003">
    <property type="entry name" value="Haloacid_Dehalogenase"/>
    <property type="match status" value="1"/>
</dbReference>
<proteinExistence type="inferred from homology"/>